<feature type="region of interest" description="Disordered" evidence="1">
    <location>
        <begin position="21"/>
        <end position="60"/>
    </location>
</feature>
<accession>A0A6D2LAA4</accession>
<evidence type="ECO:0000256" key="1">
    <source>
        <dbReference type="SAM" id="MobiDB-lite"/>
    </source>
</evidence>
<protein>
    <submittedName>
        <fullName evidence="2">Uncharacterized protein</fullName>
    </submittedName>
</protein>
<dbReference type="AlphaFoldDB" id="A0A6D2LAA4"/>
<dbReference type="EMBL" id="CACVBM020001862">
    <property type="protein sequence ID" value="CAA7061224.1"/>
    <property type="molecule type" value="Genomic_DNA"/>
</dbReference>
<organism evidence="2 3">
    <name type="scientific">Microthlaspi erraticum</name>
    <dbReference type="NCBI Taxonomy" id="1685480"/>
    <lineage>
        <taxon>Eukaryota</taxon>
        <taxon>Viridiplantae</taxon>
        <taxon>Streptophyta</taxon>
        <taxon>Embryophyta</taxon>
        <taxon>Tracheophyta</taxon>
        <taxon>Spermatophyta</taxon>
        <taxon>Magnoliopsida</taxon>
        <taxon>eudicotyledons</taxon>
        <taxon>Gunneridae</taxon>
        <taxon>Pentapetalae</taxon>
        <taxon>rosids</taxon>
        <taxon>malvids</taxon>
        <taxon>Brassicales</taxon>
        <taxon>Brassicaceae</taxon>
        <taxon>Coluteocarpeae</taxon>
        <taxon>Microthlaspi</taxon>
    </lineage>
</organism>
<keyword evidence="3" id="KW-1185">Reference proteome</keyword>
<dbReference type="Proteomes" id="UP000467841">
    <property type="component" value="Unassembled WGS sequence"/>
</dbReference>
<evidence type="ECO:0000313" key="3">
    <source>
        <dbReference type="Proteomes" id="UP000467841"/>
    </source>
</evidence>
<sequence length="172" mass="20148">MPHSSPASRKRDIVRAFVRGRERKVEKKRQESRVREREKNQRRKREEGDREEVERERERRTDDTNDVTIFITDLPQSEKSPVVLESHRRSQVISTPPLELLLHIVEVTLSLSPVGLVPPRHLEPSCLVLSVLHLHVVPFHHRYITVAIIVGARHHRYFIVIIRLTSYVSAIN</sequence>
<gene>
    <name evidence="2" type="ORF">MERR_LOCUS48460</name>
</gene>
<name>A0A6D2LAA4_9BRAS</name>
<comment type="caution">
    <text evidence="2">The sequence shown here is derived from an EMBL/GenBank/DDBJ whole genome shotgun (WGS) entry which is preliminary data.</text>
</comment>
<evidence type="ECO:0000313" key="2">
    <source>
        <dbReference type="EMBL" id="CAA7061224.1"/>
    </source>
</evidence>
<reference evidence="2" key="1">
    <citation type="submission" date="2020-01" db="EMBL/GenBank/DDBJ databases">
        <authorList>
            <person name="Mishra B."/>
        </authorList>
    </citation>
    <scope>NUCLEOTIDE SEQUENCE [LARGE SCALE GENOMIC DNA]</scope>
</reference>
<proteinExistence type="predicted"/>